<dbReference type="EMBL" id="BK016220">
    <property type="protein sequence ID" value="DAG02949.1"/>
    <property type="molecule type" value="Genomic_DNA"/>
</dbReference>
<evidence type="ECO:0000313" key="1">
    <source>
        <dbReference type="EMBL" id="DAG02949.1"/>
    </source>
</evidence>
<accession>A0A8S5V8B5</accession>
<dbReference type="InterPro" id="IPR025624">
    <property type="entry name" value="PcfK"/>
</dbReference>
<dbReference type="Pfam" id="PF14058">
    <property type="entry name" value="PcfK"/>
    <property type="match status" value="1"/>
</dbReference>
<reference evidence="1" key="1">
    <citation type="journal article" date="2021" name="Proc. Natl. Acad. Sci. U.S.A.">
        <title>A Catalog of Tens of Thousands of Viruses from Human Metagenomes Reveals Hidden Associations with Chronic Diseases.</title>
        <authorList>
            <person name="Tisza M.J."/>
            <person name="Buck C.B."/>
        </authorList>
    </citation>
    <scope>NUCLEOTIDE SEQUENCE</scope>
    <source>
        <strain evidence="1">CtDzM5</strain>
    </source>
</reference>
<proteinExistence type="predicted"/>
<protein>
    <submittedName>
        <fullName evidence="1">PcfK-like protein</fullName>
    </submittedName>
</protein>
<organism evidence="1">
    <name type="scientific">Myoviridae sp. ctDzM5</name>
    <dbReference type="NCBI Taxonomy" id="2825058"/>
    <lineage>
        <taxon>Viruses</taxon>
        <taxon>Duplodnaviria</taxon>
        <taxon>Heunggongvirae</taxon>
        <taxon>Uroviricota</taxon>
        <taxon>Caudoviricetes</taxon>
    </lineage>
</organism>
<sequence length="106" mass="11548">MTELMKKAIAKIDAEGEKGGTNQKRIAQYIIDALITDDISAGKVADGKKSLADCVKAVTGKARKHAENGCAMVEDETVYSWIREYYGIAEEPKTDNIISLDLADLL</sequence>
<name>A0A8S5V8B5_9CAUD</name>